<dbReference type="InterPro" id="IPR025638">
    <property type="entry name" value="DUF4336"/>
</dbReference>
<dbReference type="KEGG" id="mor:MOC_5607"/>
<protein>
    <submittedName>
        <fullName evidence="1">Protein of unassigned function</fullName>
    </submittedName>
</protein>
<dbReference type="PANTHER" id="PTHR33835:SF1">
    <property type="entry name" value="METALLO-BETA-LACTAMASE DOMAIN-CONTAINING PROTEIN"/>
    <property type="match status" value="1"/>
</dbReference>
<evidence type="ECO:0000313" key="2">
    <source>
        <dbReference type="Proteomes" id="UP000029492"/>
    </source>
</evidence>
<keyword evidence="2" id="KW-1185">Reference proteome</keyword>
<gene>
    <name evidence="1" type="ORF">MOC_5607</name>
</gene>
<dbReference type="HOGENOM" id="CLU_056292_2_0_5"/>
<dbReference type="SUPFAM" id="SSF56281">
    <property type="entry name" value="Metallo-hydrolase/oxidoreductase"/>
    <property type="match status" value="1"/>
</dbReference>
<dbReference type="Pfam" id="PF14234">
    <property type="entry name" value="DUF4336"/>
    <property type="match status" value="1"/>
</dbReference>
<dbReference type="eggNOG" id="COG4221">
    <property type="taxonomic scope" value="Bacteria"/>
</dbReference>
<proteinExistence type="predicted"/>
<dbReference type="InterPro" id="IPR036866">
    <property type="entry name" value="RibonucZ/Hydroxyglut_hydro"/>
</dbReference>
<sequence>MPEATYPPLDVLKPVADGVWIVDSGPLRVLGIPLPVRMTVVRLRDGGLWLHSPTRFDPHLYREIAALGPIRHLVAPNIAHWTFLKAWQAHCPEALTWAAPNLRQRRPVRRAGLRIDRVLGDDAPSDWAADLRQIVVPGGFGFREVAFFHGASRTLILTDLVLNLEPEKMPALLRPFLRLARMTRPHGQPPPYLRLVIKLRRHDAARAASDLLTLAPERVIFAHGLWFAGDGAARLRHALRWLAKGL</sequence>
<dbReference type="PANTHER" id="PTHR33835">
    <property type="entry name" value="YALI0C07656P"/>
    <property type="match status" value="1"/>
</dbReference>
<name>A0A089P151_9HYPH</name>
<dbReference type="EMBL" id="CP003811">
    <property type="protein sequence ID" value="AIQ93362.1"/>
    <property type="molecule type" value="Genomic_DNA"/>
</dbReference>
<dbReference type="RefSeq" id="WP_043760072.1">
    <property type="nucleotide sequence ID" value="NZ_CP003811.1"/>
</dbReference>
<evidence type="ECO:0000313" key="1">
    <source>
        <dbReference type="EMBL" id="AIQ93362.1"/>
    </source>
</evidence>
<dbReference type="Proteomes" id="UP000029492">
    <property type="component" value="Chromosome"/>
</dbReference>
<accession>A0A089P151</accession>
<reference evidence="1 2" key="1">
    <citation type="journal article" date="2014" name="PLoS ONE">
        <title>Genome Information of Methylobacterium oryzae, a Plant-Probiotic Methylotroph in the Phyllosphere.</title>
        <authorList>
            <person name="Kwak M.J."/>
            <person name="Jeong H."/>
            <person name="Madhaiyan M."/>
            <person name="Lee Y."/>
            <person name="Sa T.M."/>
            <person name="Oh T.K."/>
            <person name="Kim J.F."/>
        </authorList>
    </citation>
    <scope>NUCLEOTIDE SEQUENCE [LARGE SCALE GENOMIC DNA]</scope>
    <source>
        <strain evidence="1 2">CBMB20</strain>
    </source>
</reference>
<dbReference type="STRING" id="693986.MOC_5607"/>
<organism evidence="1 2">
    <name type="scientific">Methylobacterium oryzae CBMB20</name>
    <dbReference type="NCBI Taxonomy" id="693986"/>
    <lineage>
        <taxon>Bacteria</taxon>
        <taxon>Pseudomonadati</taxon>
        <taxon>Pseudomonadota</taxon>
        <taxon>Alphaproteobacteria</taxon>
        <taxon>Hyphomicrobiales</taxon>
        <taxon>Methylobacteriaceae</taxon>
        <taxon>Methylobacterium</taxon>
    </lineage>
</organism>
<dbReference type="AlphaFoldDB" id="A0A089P151"/>